<accession>A0A6J4H7U4</accession>
<proteinExistence type="predicted"/>
<name>A0A6J4H7U4_9BACT</name>
<dbReference type="EMBL" id="CADCTO010000023">
    <property type="protein sequence ID" value="CAA9215123.1"/>
    <property type="molecule type" value="Genomic_DNA"/>
</dbReference>
<reference evidence="1" key="1">
    <citation type="submission" date="2020-02" db="EMBL/GenBank/DDBJ databases">
        <authorList>
            <person name="Meier V. D."/>
        </authorList>
    </citation>
    <scope>NUCLEOTIDE SEQUENCE</scope>
    <source>
        <strain evidence="1">AVDCRST_MAG63</strain>
    </source>
</reference>
<gene>
    <name evidence="1" type="ORF">AVDCRST_MAG63-366</name>
</gene>
<dbReference type="AlphaFoldDB" id="A0A6J4H7U4"/>
<sequence>MGCFLPFVGIRCRRGWSAGDRNQYTPAPARVRQYGRLVLPPQLRVLIQNRHAVHCTLALVPPRKSSGCVYRQ</sequence>
<organism evidence="1">
    <name type="scientific">uncultured Armatimonadetes bacterium</name>
    <dbReference type="NCBI Taxonomy" id="157466"/>
    <lineage>
        <taxon>Bacteria</taxon>
        <taxon>Bacillati</taxon>
        <taxon>Armatimonadota</taxon>
        <taxon>environmental samples</taxon>
    </lineage>
</organism>
<protein>
    <submittedName>
        <fullName evidence="1">Uncharacterized protein</fullName>
    </submittedName>
</protein>
<evidence type="ECO:0000313" key="1">
    <source>
        <dbReference type="EMBL" id="CAA9215123.1"/>
    </source>
</evidence>